<reference evidence="1" key="2">
    <citation type="journal article" date="2015" name="Data Brief">
        <title>Shoot transcriptome of the giant reed, Arundo donax.</title>
        <authorList>
            <person name="Barrero R.A."/>
            <person name="Guerrero F.D."/>
            <person name="Moolhuijzen P."/>
            <person name="Goolsby J.A."/>
            <person name="Tidwell J."/>
            <person name="Bellgard S.E."/>
            <person name="Bellgard M.I."/>
        </authorList>
    </citation>
    <scope>NUCLEOTIDE SEQUENCE</scope>
    <source>
        <tissue evidence="1">Shoot tissue taken approximately 20 cm above the soil surface</tissue>
    </source>
</reference>
<proteinExistence type="predicted"/>
<protein>
    <submittedName>
        <fullName evidence="1">Uncharacterized protein</fullName>
    </submittedName>
</protein>
<dbReference type="AlphaFoldDB" id="A0A0A9HL40"/>
<dbReference type="EMBL" id="GBRH01164313">
    <property type="protein sequence ID" value="JAE33583.1"/>
    <property type="molecule type" value="Transcribed_RNA"/>
</dbReference>
<accession>A0A0A9HL40</accession>
<name>A0A0A9HL40_ARUDO</name>
<organism evidence="1">
    <name type="scientific">Arundo donax</name>
    <name type="common">Giant reed</name>
    <name type="synonym">Donax arundinaceus</name>
    <dbReference type="NCBI Taxonomy" id="35708"/>
    <lineage>
        <taxon>Eukaryota</taxon>
        <taxon>Viridiplantae</taxon>
        <taxon>Streptophyta</taxon>
        <taxon>Embryophyta</taxon>
        <taxon>Tracheophyta</taxon>
        <taxon>Spermatophyta</taxon>
        <taxon>Magnoliopsida</taxon>
        <taxon>Liliopsida</taxon>
        <taxon>Poales</taxon>
        <taxon>Poaceae</taxon>
        <taxon>PACMAD clade</taxon>
        <taxon>Arundinoideae</taxon>
        <taxon>Arundineae</taxon>
        <taxon>Arundo</taxon>
    </lineage>
</organism>
<evidence type="ECO:0000313" key="1">
    <source>
        <dbReference type="EMBL" id="JAE33583.1"/>
    </source>
</evidence>
<sequence>MIVCYCLISSSLFLSPSYVLIQRD</sequence>
<reference evidence="1" key="1">
    <citation type="submission" date="2014-09" db="EMBL/GenBank/DDBJ databases">
        <authorList>
            <person name="Magalhaes I.L.F."/>
            <person name="Oliveira U."/>
            <person name="Santos F.R."/>
            <person name="Vidigal T.H.D.A."/>
            <person name="Brescovit A.D."/>
            <person name="Santos A.J."/>
        </authorList>
    </citation>
    <scope>NUCLEOTIDE SEQUENCE</scope>
    <source>
        <tissue evidence="1">Shoot tissue taken approximately 20 cm above the soil surface</tissue>
    </source>
</reference>